<dbReference type="EMBL" id="CAQQ02095348">
    <property type="status" value="NOT_ANNOTATED_CDS"/>
    <property type="molecule type" value="Genomic_DNA"/>
</dbReference>
<feature type="compositionally biased region" description="Polar residues" evidence="1">
    <location>
        <begin position="29"/>
        <end position="41"/>
    </location>
</feature>
<evidence type="ECO:0000313" key="4">
    <source>
        <dbReference type="Proteomes" id="UP000015102"/>
    </source>
</evidence>
<evidence type="ECO:0000313" key="3">
    <source>
        <dbReference type="EnsemblMetazoa" id="MESCA005264-PA"/>
    </source>
</evidence>
<protein>
    <submittedName>
        <fullName evidence="3">Uncharacterized protein</fullName>
    </submittedName>
</protein>
<accession>T1GNV3</accession>
<dbReference type="AlphaFoldDB" id="T1GNV3"/>
<proteinExistence type="predicted"/>
<feature type="region of interest" description="Disordered" evidence="1">
    <location>
        <begin position="19"/>
        <end position="78"/>
    </location>
</feature>
<keyword evidence="2" id="KW-0812">Transmembrane</keyword>
<dbReference type="STRING" id="36166.T1GNV3"/>
<dbReference type="EMBL" id="CAQQ02095347">
    <property type="status" value="NOT_ANNOTATED_CDS"/>
    <property type="molecule type" value="Genomic_DNA"/>
</dbReference>
<evidence type="ECO:0000256" key="1">
    <source>
        <dbReference type="SAM" id="MobiDB-lite"/>
    </source>
</evidence>
<reference evidence="3" key="2">
    <citation type="submission" date="2015-06" db="UniProtKB">
        <authorList>
            <consortium name="EnsemblMetazoa"/>
        </authorList>
    </citation>
    <scope>IDENTIFICATION</scope>
</reference>
<feature type="compositionally biased region" description="Low complexity" evidence="1">
    <location>
        <begin position="45"/>
        <end position="62"/>
    </location>
</feature>
<keyword evidence="2" id="KW-1133">Transmembrane helix</keyword>
<organism evidence="3 4">
    <name type="scientific">Megaselia scalaris</name>
    <name type="common">Humpbacked fly</name>
    <name type="synonym">Phora scalaris</name>
    <dbReference type="NCBI Taxonomy" id="36166"/>
    <lineage>
        <taxon>Eukaryota</taxon>
        <taxon>Metazoa</taxon>
        <taxon>Ecdysozoa</taxon>
        <taxon>Arthropoda</taxon>
        <taxon>Hexapoda</taxon>
        <taxon>Insecta</taxon>
        <taxon>Pterygota</taxon>
        <taxon>Neoptera</taxon>
        <taxon>Endopterygota</taxon>
        <taxon>Diptera</taxon>
        <taxon>Brachycera</taxon>
        <taxon>Muscomorpha</taxon>
        <taxon>Platypezoidea</taxon>
        <taxon>Phoridae</taxon>
        <taxon>Megaseliini</taxon>
        <taxon>Megaselia</taxon>
    </lineage>
</organism>
<dbReference type="EMBL" id="CAQQ02095346">
    <property type="status" value="NOT_ANNOTATED_CDS"/>
    <property type="molecule type" value="Genomic_DNA"/>
</dbReference>
<dbReference type="Proteomes" id="UP000015102">
    <property type="component" value="Unassembled WGS sequence"/>
</dbReference>
<sequence length="113" mass="12493">MRDKLSQFFCLQRNARKFNSDSEGHNNVPIKNTINGSTYTNGHVGATEGGPETTETDPSGTGRMRKSMERNGSTQNDSIHLKRRVGLFSGVALIVGTMIGEYTVEKGFMVYFI</sequence>
<reference evidence="4" key="1">
    <citation type="submission" date="2013-02" db="EMBL/GenBank/DDBJ databases">
        <authorList>
            <person name="Hughes D."/>
        </authorList>
    </citation>
    <scope>NUCLEOTIDE SEQUENCE</scope>
    <source>
        <strain>Durham</strain>
        <strain evidence="4">NC isolate 2 -- Noor lab</strain>
    </source>
</reference>
<name>T1GNV3_MEGSC</name>
<keyword evidence="4" id="KW-1185">Reference proteome</keyword>
<keyword evidence="2" id="KW-0472">Membrane</keyword>
<evidence type="ECO:0000256" key="2">
    <source>
        <dbReference type="SAM" id="Phobius"/>
    </source>
</evidence>
<dbReference type="HOGENOM" id="CLU_2136304_0_0_1"/>
<dbReference type="EnsemblMetazoa" id="MESCA005264-RA">
    <property type="protein sequence ID" value="MESCA005264-PA"/>
    <property type="gene ID" value="MESCA005264"/>
</dbReference>
<feature type="transmembrane region" description="Helical" evidence="2">
    <location>
        <begin position="85"/>
        <end position="104"/>
    </location>
</feature>